<dbReference type="AlphaFoldDB" id="F4S433"/>
<name>F4S433_MELLP</name>
<protein>
    <submittedName>
        <fullName evidence="1">Uncharacterized protein</fullName>
    </submittedName>
</protein>
<evidence type="ECO:0000313" key="2">
    <source>
        <dbReference type="Proteomes" id="UP000001072"/>
    </source>
</evidence>
<evidence type="ECO:0000313" key="1">
    <source>
        <dbReference type="EMBL" id="EGG00514.1"/>
    </source>
</evidence>
<sequence length="148" mass="17065">MKHKEKQKEGIITEDDEEGEDEELNGIKLIENSNKSEFSKVIITVLPEFYIKYCHDLIKLFEILRIPKLLYSNLYLELYLSGFLLGMNNDQDEDGDGDKILVDGSIKKQVHFCYLFDALPRPHDLSQKKVGEDKGNMRQLMVAKAAVK</sequence>
<organism evidence="2">
    <name type="scientific">Melampsora larici-populina (strain 98AG31 / pathotype 3-4-7)</name>
    <name type="common">Poplar leaf rust fungus</name>
    <dbReference type="NCBI Taxonomy" id="747676"/>
    <lineage>
        <taxon>Eukaryota</taxon>
        <taxon>Fungi</taxon>
        <taxon>Dikarya</taxon>
        <taxon>Basidiomycota</taxon>
        <taxon>Pucciniomycotina</taxon>
        <taxon>Pucciniomycetes</taxon>
        <taxon>Pucciniales</taxon>
        <taxon>Melampsoraceae</taxon>
        <taxon>Melampsora</taxon>
    </lineage>
</organism>
<dbReference type="EMBL" id="GL883146">
    <property type="protein sequence ID" value="EGG00514.1"/>
    <property type="molecule type" value="Genomic_DNA"/>
</dbReference>
<dbReference type="OrthoDB" id="498590at2759"/>
<dbReference type="InParanoid" id="F4S433"/>
<keyword evidence="2" id="KW-1185">Reference proteome</keyword>
<dbReference type="HOGENOM" id="CLU_1759224_0_0_1"/>
<dbReference type="RefSeq" id="XP_007416161.1">
    <property type="nucleotide sequence ID" value="XM_007416099.1"/>
</dbReference>
<proteinExistence type="predicted"/>
<gene>
    <name evidence="1" type="ORF">MELLADRAFT_111744</name>
</gene>
<dbReference type="Proteomes" id="UP000001072">
    <property type="component" value="Unassembled WGS sequence"/>
</dbReference>
<reference evidence="2" key="1">
    <citation type="journal article" date="2011" name="Proc. Natl. Acad. Sci. U.S.A.">
        <title>Obligate biotrophy features unraveled by the genomic analysis of rust fungi.</title>
        <authorList>
            <person name="Duplessis S."/>
            <person name="Cuomo C.A."/>
            <person name="Lin Y.-C."/>
            <person name="Aerts A."/>
            <person name="Tisserant E."/>
            <person name="Veneault-Fourrey C."/>
            <person name="Joly D.L."/>
            <person name="Hacquard S."/>
            <person name="Amselem J."/>
            <person name="Cantarel B.L."/>
            <person name="Chiu R."/>
            <person name="Coutinho P.M."/>
            <person name="Feau N."/>
            <person name="Field M."/>
            <person name="Frey P."/>
            <person name="Gelhaye E."/>
            <person name="Goldberg J."/>
            <person name="Grabherr M.G."/>
            <person name="Kodira C.D."/>
            <person name="Kohler A."/>
            <person name="Kuees U."/>
            <person name="Lindquist E.A."/>
            <person name="Lucas S.M."/>
            <person name="Mago R."/>
            <person name="Mauceli E."/>
            <person name="Morin E."/>
            <person name="Murat C."/>
            <person name="Pangilinan J.L."/>
            <person name="Park R."/>
            <person name="Pearson M."/>
            <person name="Quesneville H."/>
            <person name="Rouhier N."/>
            <person name="Sakthikumar S."/>
            <person name="Salamov A.A."/>
            <person name="Schmutz J."/>
            <person name="Selles B."/>
            <person name="Shapiro H."/>
            <person name="Tanguay P."/>
            <person name="Tuskan G.A."/>
            <person name="Henrissat B."/>
            <person name="Van de Peer Y."/>
            <person name="Rouze P."/>
            <person name="Ellis J.G."/>
            <person name="Dodds P.N."/>
            <person name="Schein J.E."/>
            <person name="Zhong S."/>
            <person name="Hamelin R.C."/>
            <person name="Grigoriev I.V."/>
            <person name="Szabo L.J."/>
            <person name="Martin F."/>
        </authorList>
    </citation>
    <scope>NUCLEOTIDE SEQUENCE [LARGE SCALE GENOMIC DNA]</scope>
    <source>
        <strain evidence="2">98AG31 / pathotype 3-4-7</strain>
    </source>
</reference>
<dbReference type="GeneID" id="18924477"/>
<accession>F4S433</accession>
<dbReference type="VEuPathDB" id="FungiDB:MELLADRAFT_111744"/>
<dbReference type="KEGG" id="mlr:MELLADRAFT_111744"/>